<dbReference type="Pfam" id="PF07693">
    <property type="entry name" value="KAP_NTPase"/>
    <property type="match status" value="1"/>
</dbReference>
<dbReference type="PANTHER" id="PTHR22674">
    <property type="entry name" value="NTPASE, KAP FAMILY P-LOOP DOMAIN-CONTAINING 1"/>
    <property type="match status" value="1"/>
</dbReference>
<evidence type="ECO:0000313" key="6">
    <source>
        <dbReference type="Proteomes" id="UP000736164"/>
    </source>
</evidence>
<dbReference type="InterPro" id="IPR011646">
    <property type="entry name" value="KAP_P-loop"/>
</dbReference>
<feature type="compositionally biased region" description="Basic and acidic residues" evidence="1">
    <location>
        <begin position="1"/>
        <end position="12"/>
    </location>
</feature>
<dbReference type="PANTHER" id="PTHR22674:SF6">
    <property type="entry name" value="NTPASE KAP FAMILY P-LOOP DOMAIN-CONTAINING PROTEIN 1"/>
    <property type="match status" value="1"/>
</dbReference>
<dbReference type="InterPro" id="IPR052754">
    <property type="entry name" value="NTPase_KAP_P-loop"/>
</dbReference>
<evidence type="ECO:0000256" key="1">
    <source>
        <dbReference type="SAM" id="MobiDB-lite"/>
    </source>
</evidence>
<proteinExistence type="predicted"/>
<sequence length="694" mass="78032">MNKEAKEREQDYRGQPPPRSHQPSIQSLLNVLAKMIFYWPVWTTAHQQRKNVRYIFVEFSAWHFAGSDLLWAGLAIRLCEAFQESFGRLFLSVYRVAQHTENVRRKVIQESVGEWRAKRVCCVPLWLVCLAVLSGVIAFLCLMLVVGLPAGKPGGDGIAAVESLAIATLGLPAAGAIRFTILLGKNLMFNQDINIKKAMDSSKMSSQLGFMNKVKKEMEVLSCFIRFMEVYERRKIRVVLQITNLERCTPEKIVGVLDALNILLSDEESPFVSLLAVNPRIIVKCVESAGCYHSSEENGYAFLNRIVTLPFTVPELCDTSKLKVFKNLVRGQSDNPEDCIPDENERMEISIAETSWPKDDSSVESGSQNELQNLLNSSVSQRDNYQMDADRLEMVESVFEKAMNAICNKRSLCECIGDNSISMRRIINSIRVSATIMVAVESELSSPDTIAAWVVLANQWPCRLSWILQCVEDDEQRAEIDQGGGIDDGKTLWEVFSESRIELHMIRKEIASLLEQDGDPELFERFLKVDFPLTVRVANKFRRFTVNLDHSIRKELAIYRGSASLKDTMKKTGHAPLPLRSVLKMDVDDVCKEIIKLNLPASYAETIKQNKLDGEALIYSNNSEIKEVLHMSLGDWTVFSIHFLGVKPPPVSAATDSVTPLGHQPKFLVRSKENLLGKYSASTLKLHSSTGSIC</sequence>
<gene>
    <name evidence="5" type="primary">Nkpd1</name>
    <name evidence="5" type="ORF">GTO95_0009129</name>
</gene>
<feature type="non-terminal residue" evidence="5">
    <location>
        <position position="694"/>
    </location>
</feature>
<keyword evidence="2" id="KW-0472">Membrane</keyword>
<evidence type="ECO:0000256" key="2">
    <source>
        <dbReference type="SAM" id="Phobius"/>
    </source>
</evidence>
<evidence type="ECO:0000259" key="3">
    <source>
        <dbReference type="Pfam" id="PF07693"/>
    </source>
</evidence>
<organism evidence="5 6">
    <name type="scientific">Atractosteus spatula</name>
    <name type="common">Alligator gar</name>
    <name type="synonym">Lepisosteus spatula</name>
    <dbReference type="NCBI Taxonomy" id="7917"/>
    <lineage>
        <taxon>Eukaryota</taxon>
        <taxon>Metazoa</taxon>
        <taxon>Chordata</taxon>
        <taxon>Craniata</taxon>
        <taxon>Vertebrata</taxon>
        <taxon>Euteleostomi</taxon>
        <taxon>Actinopterygii</taxon>
        <taxon>Neopterygii</taxon>
        <taxon>Holostei</taxon>
        <taxon>Semionotiformes</taxon>
        <taxon>Lepisosteidae</taxon>
        <taxon>Atractosteus</taxon>
    </lineage>
</organism>
<evidence type="ECO:0000313" key="5">
    <source>
        <dbReference type="EMBL" id="MBN3326032.1"/>
    </source>
</evidence>
<dbReference type="InterPro" id="IPR013761">
    <property type="entry name" value="SAM/pointed_sf"/>
</dbReference>
<feature type="domain" description="Kinase D-interacting substrate of 220 kDa-like SAM" evidence="4">
    <location>
        <begin position="584"/>
        <end position="641"/>
    </location>
</feature>
<keyword evidence="2" id="KW-0812">Transmembrane</keyword>
<reference evidence="5" key="1">
    <citation type="journal article" date="2021" name="Cell">
        <title>Tracing the genetic footprints of vertebrate landing in non-teleost ray-finned fishes.</title>
        <authorList>
            <person name="Bi X."/>
            <person name="Wang K."/>
            <person name="Yang L."/>
            <person name="Pan H."/>
            <person name="Jiang H."/>
            <person name="Wei Q."/>
            <person name="Fang M."/>
            <person name="Yu H."/>
            <person name="Zhu C."/>
            <person name="Cai Y."/>
            <person name="He Y."/>
            <person name="Gan X."/>
            <person name="Zeng H."/>
            <person name="Yu D."/>
            <person name="Zhu Y."/>
            <person name="Jiang H."/>
            <person name="Qiu Q."/>
            <person name="Yang H."/>
            <person name="Zhang Y.E."/>
            <person name="Wang W."/>
            <person name="Zhu M."/>
            <person name="He S."/>
            <person name="Zhang G."/>
        </authorList>
    </citation>
    <scope>NUCLEOTIDE SEQUENCE</scope>
    <source>
        <strain evidence="5">Allg_001</strain>
    </source>
</reference>
<name>A0A8J7TJL3_ATRSP</name>
<evidence type="ECO:0000259" key="4">
    <source>
        <dbReference type="Pfam" id="PF23307"/>
    </source>
</evidence>
<dbReference type="EMBL" id="JAAWVO010078527">
    <property type="protein sequence ID" value="MBN3326032.1"/>
    <property type="molecule type" value="Genomic_DNA"/>
</dbReference>
<accession>A0A8J7TJL3</accession>
<dbReference type="Pfam" id="PF23307">
    <property type="entry name" value="SAM_KIDINS220"/>
    <property type="match status" value="1"/>
</dbReference>
<dbReference type="AlphaFoldDB" id="A0A8J7TJL3"/>
<dbReference type="InterPro" id="IPR057092">
    <property type="entry name" value="SAM_KIDINS220"/>
</dbReference>
<feature type="transmembrane region" description="Helical" evidence="2">
    <location>
        <begin position="125"/>
        <end position="146"/>
    </location>
</feature>
<feature type="region of interest" description="Disordered" evidence="1">
    <location>
        <begin position="1"/>
        <end position="23"/>
    </location>
</feature>
<dbReference type="Proteomes" id="UP000736164">
    <property type="component" value="Unassembled WGS sequence"/>
</dbReference>
<comment type="caution">
    <text evidence="5">The sequence shown here is derived from an EMBL/GenBank/DDBJ whole genome shotgun (WGS) entry which is preliminary data.</text>
</comment>
<keyword evidence="2" id="KW-1133">Transmembrane helix</keyword>
<feature type="domain" description="KAP NTPase" evidence="3">
    <location>
        <begin position="48"/>
        <end position="330"/>
    </location>
</feature>
<dbReference type="Gene3D" id="1.10.150.50">
    <property type="entry name" value="Transcription Factor, Ets-1"/>
    <property type="match status" value="1"/>
</dbReference>
<protein>
    <submittedName>
        <fullName evidence="5">NKPD1 protein</fullName>
    </submittedName>
</protein>
<dbReference type="SUPFAM" id="SSF47769">
    <property type="entry name" value="SAM/Pointed domain"/>
    <property type="match status" value="1"/>
</dbReference>
<keyword evidence="6" id="KW-1185">Reference proteome</keyword>
<feature type="non-terminal residue" evidence="5">
    <location>
        <position position="1"/>
    </location>
</feature>